<evidence type="ECO:0008006" key="3">
    <source>
        <dbReference type="Google" id="ProtNLM"/>
    </source>
</evidence>
<reference evidence="1 2" key="1">
    <citation type="submission" date="2017-05" db="EMBL/GenBank/DDBJ databases">
        <authorList>
            <person name="Varghese N."/>
            <person name="Submissions S."/>
        </authorList>
    </citation>
    <scope>NUCLEOTIDE SEQUENCE [LARGE SCALE GENOMIC DNA]</scope>
    <source>
        <strain evidence="1 2">DSM 19036</strain>
    </source>
</reference>
<dbReference type="EMBL" id="FXTN01000004">
    <property type="protein sequence ID" value="SMO61742.1"/>
    <property type="molecule type" value="Genomic_DNA"/>
</dbReference>
<dbReference type="RefSeq" id="WP_142527834.1">
    <property type="nucleotide sequence ID" value="NZ_CBCSJO010000001.1"/>
</dbReference>
<organism evidence="1 2">
    <name type="scientific">Pedobacter westerhofensis</name>
    <dbReference type="NCBI Taxonomy" id="425512"/>
    <lineage>
        <taxon>Bacteria</taxon>
        <taxon>Pseudomonadati</taxon>
        <taxon>Bacteroidota</taxon>
        <taxon>Sphingobacteriia</taxon>
        <taxon>Sphingobacteriales</taxon>
        <taxon>Sphingobacteriaceae</taxon>
        <taxon>Pedobacter</taxon>
    </lineage>
</organism>
<proteinExistence type="predicted"/>
<evidence type="ECO:0000313" key="2">
    <source>
        <dbReference type="Proteomes" id="UP000320300"/>
    </source>
</evidence>
<gene>
    <name evidence="1" type="ORF">SAMN06265348_104128</name>
</gene>
<dbReference type="Proteomes" id="UP000320300">
    <property type="component" value="Unassembled WGS sequence"/>
</dbReference>
<evidence type="ECO:0000313" key="1">
    <source>
        <dbReference type="EMBL" id="SMO61742.1"/>
    </source>
</evidence>
<dbReference type="OrthoDB" id="9864712at2"/>
<protein>
    <recommendedName>
        <fullName evidence="3">cAMP-binding domain of CRP or a regulatory subunit of cAMP-dependent protein kinases</fullName>
    </recommendedName>
</protein>
<name>A0A521CQL2_9SPHI</name>
<keyword evidence="2" id="KW-1185">Reference proteome</keyword>
<dbReference type="AlphaFoldDB" id="A0A521CQL2"/>
<accession>A0A521CQL2</accession>
<sequence length="187" mass="21718">MESDSNQIEHLKYELKLNDSQWIDLLPLVKTLHLQKNSLLSGTSGDLFFVSSGFLVENQDFGTGELTMVRFFQPAEMFVYPDKVRDSQLCSTEQTVLVRIDLGRQHQLQFIPEHLYELLEQRKQAAAEQYHKRQEFLSGRKYLRYQKFMIAFPGVASHLSNRQLAGYLDVNVTYLSTTKNSGRNIKH</sequence>